<dbReference type="RefSeq" id="WP_220115828.1">
    <property type="nucleotide sequence ID" value="NZ_JAHZUY010000003.1"/>
</dbReference>
<keyword evidence="4" id="KW-1185">Reference proteome</keyword>
<sequence>MDRRIQIREAAALLGVSPRTVRRLCQRGELRAARVGKLWTTTVRLVHEYLSRQTSGPRNTDPPPPCPPPRATSFSATGSGMRASRSEAATSGEAYARLMSGRLASGSRRSGARPSANAPA</sequence>
<feature type="compositionally biased region" description="Low complexity" evidence="1">
    <location>
        <begin position="97"/>
        <end position="120"/>
    </location>
</feature>
<dbReference type="InterPro" id="IPR041657">
    <property type="entry name" value="HTH_17"/>
</dbReference>
<comment type="caution">
    <text evidence="3">The sequence shown here is derived from an EMBL/GenBank/DDBJ whole genome shotgun (WGS) entry which is preliminary data.</text>
</comment>
<evidence type="ECO:0000313" key="4">
    <source>
        <dbReference type="Proteomes" id="UP001519924"/>
    </source>
</evidence>
<dbReference type="NCBIfam" id="TIGR01764">
    <property type="entry name" value="excise"/>
    <property type="match status" value="1"/>
</dbReference>
<dbReference type="SUPFAM" id="SSF46955">
    <property type="entry name" value="Putative DNA-binding domain"/>
    <property type="match status" value="1"/>
</dbReference>
<protein>
    <submittedName>
        <fullName evidence="3">Helix-turn-helix domain-containing protein</fullName>
    </submittedName>
</protein>
<reference evidence="3 4" key="1">
    <citation type="submission" date="2021-08" db="EMBL/GenBank/DDBJ databases">
        <title>Caldovatus sediminis gen. nov., sp. nov., a moderately thermophilic bacterium isolated from a hot spring.</title>
        <authorList>
            <person name="Hu C.-J."/>
            <person name="Li W.-J."/>
            <person name="Xian W.-D."/>
        </authorList>
    </citation>
    <scope>NUCLEOTIDE SEQUENCE [LARGE SCALE GENOMIC DNA]</scope>
    <source>
        <strain evidence="3 4">SYSU G05006</strain>
    </source>
</reference>
<gene>
    <name evidence="3" type="ORF">K1J50_02355</name>
</gene>
<feature type="domain" description="Helix-turn-helix" evidence="2">
    <location>
        <begin position="7"/>
        <end position="53"/>
    </location>
</feature>
<dbReference type="Proteomes" id="UP001519924">
    <property type="component" value="Unassembled WGS sequence"/>
</dbReference>
<evidence type="ECO:0000313" key="3">
    <source>
        <dbReference type="EMBL" id="MBW8268321.1"/>
    </source>
</evidence>
<dbReference type="EMBL" id="JAHZUY010000003">
    <property type="protein sequence ID" value="MBW8268321.1"/>
    <property type="molecule type" value="Genomic_DNA"/>
</dbReference>
<dbReference type="Pfam" id="PF12728">
    <property type="entry name" value="HTH_17"/>
    <property type="match status" value="1"/>
</dbReference>
<evidence type="ECO:0000256" key="1">
    <source>
        <dbReference type="SAM" id="MobiDB-lite"/>
    </source>
</evidence>
<dbReference type="InterPro" id="IPR010093">
    <property type="entry name" value="SinI_DNA-bd"/>
</dbReference>
<feature type="compositionally biased region" description="Pro residues" evidence="1">
    <location>
        <begin position="60"/>
        <end position="70"/>
    </location>
</feature>
<accession>A0ABS7EY90</accession>
<dbReference type="InterPro" id="IPR009061">
    <property type="entry name" value="DNA-bd_dom_put_sf"/>
</dbReference>
<organism evidence="3 4">
    <name type="scientific">Caldovatus aquaticus</name>
    <dbReference type="NCBI Taxonomy" id="2865671"/>
    <lineage>
        <taxon>Bacteria</taxon>
        <taxon>Pseudomonadati</taxon>
        <taxon>Pseudomonadota</taxon>
        <taxon>Alphaproteobacteria</taxon>
        <taxon>Acetobacterales</taxon>
        <taxon>Roseomonadaceae</taxon>
        <taxon>Caldovatus</taxon>
    </lineage>
</organism>
<proteinExistence type="predicted"/>
<evidence type="ECO:0000259" key="2">
    <source>
        <dbReference type="Pfam" id="PF12728"/>
    </source>
</evidence>
<feature type="region of interest" description="Disordered" evidence="1">
    <location>
        <begin position="50"/>
        <end position="120"/>
    </location>
</feature>
<name>A0ABS7EY90_9PROT</name>